<protein>
    <submittedName>
        <fullName evidence="1">Uncharacterized protein</fullName>
    </submittedName>
</protein>
<dbReference type="AlphaFoldDB" id="A0A835P846"/>
<evidence type="ECO:0000313" key="2">
    <source>
        <dbReference type="Proteomes" id="UP000639772"/>
    </source>
</evidence>
<accession>A0A835P846</accession>
<reference evidence="1 2" key="1">
    <citation type="journal article" date="2020" name="Nat. Food">
        <title>A phased Vanilla planifolia genome enables genetic improvement of flavour and production.</title>
        <authorList>
            <person name="Hasing T."/>
            <person name="Tang H."/>
            <person name="Brym M."/>
            <person name="Khazi F."/>
            <person name="Huang T."/>
            <person name="Chambers A.H."/>
        </authorList>
    </citation>
    <scope>NUCLEOTIDE SEQUENCE [LARGE SCALE GENOMIC DNA]</scope>
    <source>
        <tissue evidence="1">Leaf</tissue>
    </source>
</reference>
<feature type="non-terminal residue" evidence="1">
    <location>
        <position position="1"/>
    </location>
</feature>
<dbReference type="EMBL" id="JADCNM010000434">
    <property type="protein sequence ID" value="KAG0447615.1"/>
    <property type="molecule type" value="Genomic_DNA"/>
</dbReference>
<proteinExistence type="predicted"/>
<gene>
    <name evidence="1" type="ORF">HPP92_028239</name>
</gene>
<evidence type="ECO:0000313" key="1">
    <source>
        <dbReference type="EMBL" id="KAG0447615.1"/>
    </source>
</evidence>
<sequence length="53" mass="5733">AQGGGGVPRLEAIIDWLQNEMGYPCQLPTLTRSARSAKETWSLCGAFSFKECG</sequence>
<dbReference type="Proteomes" id="UP000639772">
    <property type="component" value="Unassembled WGS sequence"/>
</dbReference>
<comment type="caution">
    <text evidence="1">The sequence shown here is derived from an EMBL/GenBank/DDBJ whole genome shotgun (WGS) entry which is preliminary data.</text>
</comment>
<name>A0A835P846_VANPL</name>
<organism evidence="1 2">
    <name type="scientific">Vanilla planifolia</name>
    <name type="common">Vanilla</name>
    <dbReference type="NCBI Taxonomy" id="51239"/>
    <lineage>
        <taxon>Eukaryota</taxon>
        <taxon>Viridiplantae</taxon>
        <taxon>Streptophyta</taxon>
        <taxon>Embryophyta</taxon>
        <taxon>Tracheophyta</taxon>
        <taxon>Spermatophyta</taxon>
        <taxon>Magnoliopsida</taxon>
        <taxon>Liliopsida</taxon>
        <taxon>Asparagales</taxon>
        <taxon>Orchidaceae</taxon>
        <taxon>Vanilloideae</taxon>
        <taxon>Vanilleae</taxon>
        <taxon>Vanilla</taxon>
    </lineage>
</organism>